<evidence type="ECO:0000313" key="2">
    <source>
        <dbReference type="Proteomes" id="UP001519343"/>
    </source>
</evidence>
<dbReference type="Proteomes" id="UP001519343">
    <property type="component" value="Unassembled WGS sequence"/>
</dbReference>
<sequence length="133" mass="15417">MNQVFLMSESPDIQFKTNVVAGEESTTVRVCLKEGCKGWSKNLDVMDCPFCNGKMEIAEKKIPIVRAVNSCRNCFYLVKTENVCMLKEKKLCYHASDYSEDCGSFKIERKAGKNERIEKQKFEENWKKEHTRS</sequence>
<dbReference type="EMBL" id="JAGGKT010000003">
    <property type="protein sequence ID" value="MBP1931602.1"/>
    <property type="molecule type" value="Genomic_DNA"/>
</dbReference>
<evidence type="ECO:0000313" key="1">
    <source>
        <dbReference type="EMBL" id="MBP1931602.1"/>
    </source>
</evidence>
<name>A0ABS4GNA9_9BACL</name>
<proteinExistence type="predicted"/>
<organism evidence="1 2">
    <name type="scientific">Ammoniphilus resinae</name>
    <dbReference type="NCBI Taxonomy" id="861532"/>
    <lineage>
        <taxon>Bacteria</taxon>
        <taxon>Bacillati</taxon>
        <taxon>Bacillota</taxon>
        <taxon>Bacilli</taxon>
        <taxon>Bacillales</taxon>
        <taxon>Paenibacillaceae</taxon>
        <taxon>Aneurinibacillus group</taxon>
        <taxon>Ammoniphilus</taxon>
    </lineage>
</organism>
<keyword evidence="2" id="KW-1185">Reference proteome</keyword>
<protein>
    <submittedName>
        <fullName evidence="1">Uncharacterized protein</fullName>
    </submittedName>
</protein>
<gene>
    <name evidence="1" type="ORF">J2Z37_001603</name>
</gene>
<accession>A0ABS4GNA9</accession>
<comment type="caution">
    <text evidence="1">The sequence shown here is derived from an EMBL/GenBank/DDBJ whole genome shotgun (WGS) entry which is preliminary data.</text>
</comment>
<reference evidence="1 2" key="1">
    <citation type="submission" date="2021-03" db="EMBL/GenBank/DDBJ databases">
        <title>Genomic Encyclopedia of Type Strains, Phase IV (KMG-IV): sequencing the most valuable type-strain genomes for metagenomic binning, comparative biology and taxonomic classification.</title>
        <authorList>
            <person name="Goeker M."/>
        </authorList>
    </citation>
    <scope>NUCLEOTIDE SEQUENCE [LARGE SCALE GENOMIC DNA]</scope>
    <source>
        <strain evidence="1 2">DSM 24738</strain>
    </source>
</reference>